<dbReference type="PROSITE" id="PS50975">
    <property type="entry name" value="ATP_GRASP"/>
    <property type="match status" value="1"/>
</dbReference>
<feature type="region of interest" description="Disordered" evidence="2">
    <location>
        <begin position="1"/>
        <end position="22"/>
    </location>
</feature>
<proteinExistence type="predicted"/>
<evidence type="ECO:0000313" key="4">
    <source>
        <dbReference type="EMBL" id="EOD66577.1"/>
    </source>
</evidence>
<keyword evidence="1" id="KW-0067">ATP-binding</keyword>
<sequence length="443" mass="47515">MSTLIVSNQRSEDMMGDPESVSPRYSRYVGNQAARMAWCLTPGDILVLPIAPCEPHLRYVLDFMEVDPATVHVVVPPPGRFGDGVLGRDRLGHPEFLARLRDLVAATRVDTVVPFHFDEAVIKLARDLGIGSATPGFGFLAQCGGKLLNSKAAFRAIASGIEVPVPEGIVTEHRADAESYAGRMLSAGRAVIVKQDFQKDNEGHVILSPAAGVPPLGAHRVEVLADRAAVSAHFGVNWARYSDCGRQRVVIEHYLVESTSVYVELLVTDSGIRLVGHGQLRLEPVLNGLVIPAPAAALPAFAAFLAHAERLGKAVRGLGYRGTMSVDGVVAPSGDILVNEFNCRTNGSTHIHLIGEQVVGAGYLADRVIVELRQCSFTSFEDALRGLTERGLAYDRTTRRGVIISVHDHVPEGASGELLLVAADGPEAEKLEAEVAELFGAHR</sequence>
<evidence type="ECO:0000256" key="1">
    <source>
        <dbReference type="PROSITE-ProRule" id="PRU00409"/>
    </source>
</evidence>
<reference evidence="4 5" key="1">
    <citation type="submission" date="2013-02" db="EMBL/GenBank/DDBJ databases">
        <title>Draft genome sequence of Amycolatopsis vancoresmycina strain DSM 44592T.</title>
        <authorList>
            <person name="Kumar S."/>
            <person name="Kaur N."/>
            <person name="Kaur C."/>
            <person name="Raghava G.P.S."/>
            <person name="Mayilraj S."/>
        </authorList>
    </citation>
    <scope>NUCLEOTIDE SEQUENCE [LARGE SCALE GENOMIC DNA]</scope>
    <source>
        <strain evidence="4 5">DSM 44592</strain>
    </source>
</reference>
<dbReference type="GO" id="GO:0046872">
    <property type="term" value="F:metal ion binding"/>
    <property type="evidence" value="ECO:0007669"/>
    <property type="project" value="InterPro"/>
</dbReference>
<dbReference type="GO" id="GO:0005524">
    <property type="term" value="F:ATP binding"/>
    <property type="evidence" value="ECO:0007669"/>
    <property type="project" value="UniProtKB-UniRule"/>
</dbReference>
<dbReference type="InterPro" id="IPR040754">
    <property type="entry name" value="PreAtp-grasp"/>
</dbReference>
<dbReference type="SUPFAM" id="SSF56059">
    <property type="entry name" value="Glutathione synthetase ATP-binding domain-like"/>
    <property type="match status" value="1"/>
</dbReference>
<keyword evidence="1" id="KW-0547">Nucleotide-binding</keyword>
<keyword evidence="5" id="KW-1185">Reference proteome</keyword>
<dbReference type="eggNOG" id="COG0439">
    <property type="taxonomic scope" value="Bacteria"/>
</dbReference>
<dbReference type="Pfam" id="PF18604">
    <property type="entry name" value="PreAtp-grasp"/>
    <property type="match status" value="1"/>
</dbReference>
<dbReference type="Proteomes" id="UP000014139">
    <property type="component" value="Unassembled WGS sequence"/>
</dbReference>
<gene>
    <name evidence="4" type="ORF">H480_20859</name>
</gene>
<dbReference type="OrthoDB" id="581833at2"/>
<organism evidence="4 5">
    <name type="scientific">Amycolatopsis vancoresmycina DSM 44592</name>
    <dbReference type="NCBI Taxonomy" id="1292037"/>
    <lineage>
        <taxon>Bacteria</taxon>
        <taxon>Bacillati</taxon>
        <taxon>Actinomycetota</taxon>
        <taxon>Actinomycetes</taxon>
        <taxon>Pseudonocardiales</taxon>
        <taxon>Pseudonocardiaceae</taxon>
        <taxon>Amycolatopsis</taxon>
    </lineage>
</organism>
<dbReference type="PATRIC" id="fig|1292037.4.peg.3954"/>
<dbReference type="InterPro" id="IPR041356">
    <property type="entry name" value="PGM1_C"/>
</dbReference>
<dbReference type="EMBL" id="AOUO01000298">
    <property type="protein sequence ID" value="EOD66577.1"/>
    <property type="molecule type" value="Genomic_DNA"/>
</dbReference>
<accession>R1G546</accession>
<protein>
    <recommendedName>
        <fullName evidence="3">ATP-grasp domain-containing protein</fullName>
    </recommendedName>
</protein>
<dbReference type="RefSeq" id="WP_003090472.1">
    <property type="nucleotide sequence ID" value="NZ_AOUO01000298.1"/>
</dbReference>
<evidence type="ECO:0000256" key="2">
    <source>
        <dbReference type="SAM" id="MobiDB-lite"/>
    </source>
</evidence>
<name>R1G546_9PSEU</name>
<evidence type="ECO:0000259" key="3">
    <source>
        <dbReference type="PROSITE" id="PS50975"/>
    </source>
</evidence>
<feature type="domain" description="ATP-grasp" evidence="3">
    <location>
        <begin position="155"/>
        <end position="372"/>
    </location>
</feature>
<dbReference type="Pfam" id="PF18105">
    <property type="entry name" value="PGM1_C"/>
    <property type="match status" value="1"/>
</dbReference>
<evidence type="ECO:0000313" key="5">
    <source>
        <dbReference type="Proteomes" id="UP000014139"/>
    </source>
</evidence>
<comment type="caution">
    <text evidence="4">The sequence shown here is derived from an EMBL/GenBank/DDBJ whole genome shotgun (WGS) entry which is preliminary data.</text>
</comment>
<dbReference type="AlphaFoldDB" id="R1G546"/>
<dbReference type="InterPro" id="IPR011761">
    <property type="entry name" value="ATP-grasp"/>
</dbReference>